<dbReference type="EMBL" id="CP006905">
    <property type="protein sequence ID" value="AIY84145.1"/>
    <property type="molecule type" value="Genomic_DNA"/>
</dbReference>
<proteinExistence type="predicted"/>
<keyword evidence="3" id="KW-1185">Reference proteome</keyword>
<evidence type="ECO:0000313" key="2">
    <source>
        <dbReference type="EMBL" id="AIY84145.1"/>
    </source>
</evidence>
<dbReference type="AlphaFoldDB" id="A0A0A7FYW9"/>
<dbReference type="Proteomes" id="UP000030635">
    <property type="component" value="Chromosome"/>
</dbReference>
<keyword evidence="1" id="KW-1133">Transmembrane helix</keyword>
<dbReference type="HOGENOM" id="CLU_1400338_0_0_9"/>
<dbReference type="STRING" id="1561.NPD11_11"/>
<accession>A0A0A7FYW9</accession>
<dbReference type="KEGG" id="cbv:U729_3027"/>
<keyword evidence="1" id="KW-0472">Membrane</keyword>
<keyword evidence="1" id="KW-0812">Transmembrane</keyword>
<name>A0A0A7FYW9_9CLOT</name>
<dbReference type="RefSeq" id="WP_052139602.1">
    <property type="nucleotide sequence ID" value="NZ_CP006905.1"/>
</dbReference>
<evidence type="ECO:0008006" key="4">
    <source>
        <dbReference type="Google" id="ProtNLM"/>
    </source>
</evidence>
<dbReference type="OrthoDB" id="2082016at2"/>
<sequence length="194" mass="22488">MRVNKKKFITISAFLIVGLFFSTYYIVNKKIEQRDLKYLNTLAEETNASKANEILKNDLKVSFYTENTKDKVTTIKALIDEYKIDKNTVTENELAKAVSKDGYKLSNRSSEGIIFKRDSKDSLEKNTYYIGEKDGYLAIYKTDDNGNLNIHKVYSDDISIDNFMEVDANKIKNYKYFNSKNLNEVEEKITELTT</sequence>
<evidence type="ECO:0000313" key="3">
    <source>
        <dbReference type="Proteomes" id="UP000030635"/>
    </source>
</evidence>
<gene>
    <name evidence="2" type="ORF">U729_3027</name>
</gene>
<protein>
    <recommendedName>
        <fullName evidence="4">Bypass of forespore C C-terminal domain-containing protein</fullName>
    </recommendedName>
</protein>
<feature type="transmembrane region" description="Helical" evidence="1">
    <location>
        <begin position="7"/>
        <end position="27"/>
    </location>
</feature>
<evidence type="ECO:0000256" key="1">
    <source>
        <dbReference type="SAM" id="Phobius"/>
    </source>
</evidence>
<organism evidence="2 3">
    <name type="scientific">Clostridium baratii str. Sullivan</name>
    <dbReference type="NCBI Taxonomy" id="1415775"/>
    <lineage>
        <taxon>Bacteria</taxon>
        <taxon>Bacillati</taxon>
        <taxon>Bacillota</taxon>
        <taxon>Clostridia</taxon>
        <taxon>Eubacteriales</taxon>
        <taxon>Clostridiaceae</taxon>
        <taxon>Clostridium</taxon>
    </lineage>
</organism>
<reference evidence="2 3" key="1">
    <citation type="journal article" date="2015" name="Infect. Genet. Evol.">
        <title>Genomic sequences of six botulinum neurotoxin-producing strains representing three clostridial species illustrate the mobility and diversity of botulinum neurotoxin genes.</title>
        <authorList>
            <person name="Smith T.J."/>
            <person name="Hill K.K."/>
            <person name="Xie G."/>
            <person name="Foley B.T."/>
            <person name="Williamson C.H."/>
            <person name="Foster J.T."/>
            <person name="Johnson S.L."/>
            <person name="Chertkov O."/>
            <person name="Teshima H."/>
            <person name="Gibbons H.S."/>
            <person name="Johnsky L.A."/>
            <person name="Karavis M.A."/>
            <person name="Smith L.A."/>
        </authorList>
    </citation>
    <scope>NUCLEOTIDE SEQUENCE [LARGE SCALE GENOMIC DNA]</scope>
    <source>
        <strain evidence="2">Sullivan</strain>
    </source>
</reference>